<keyword evidence="1" id="KW-0732">Signal</keyword>
<keyword evidence="3" id="KW-1185">Reference proteome</keyword>
<proteinExistence type="predicted"/>
<dbReference type="Gene3D" id="3.40.50.1110">
    <property type="entry name" value="SGNH hydrolase"/>
    <property type="match status" value="1"/>
</dbReference>
<dbReference type="InterPro" id="IPR036514">
    <property type="entry name" value="SGNH_hydro_sf"/>
</dbReference>
<gene>
    <name evidence="2" type="ORF">YM304_29820</name>
</gene>
<dbReference type="AlphaFoldDB" id="A0A6C7EH49"/>
<dbReference type="SUPFAM" id="SSF52266">
    <property type="entry name" value="SGNH hydrolase"/>
    <property type="match status" value="1"/>
</dbReference>
<feature type="signal peptide" evidence="1">
    <location>
        <begin position="1"/>
        <end position="24"/>
    </location>
</feature>
<evidence type="ECO:0000256" key="1">
    <source>
        <dbReference type="SAM" id="SignalP"/>
    </source>
</evidence>
<dbReference type="Proteomes" id="UP000011863">
    <property type="component" value="Chromosome"/>
</dbReference>
<evidence type="ECO:0008006" key="4">
    <source>
        <dbReference type="Google" id="ProtNLM"/>
    </source>
</evidence>
<evidence type="ECO:0000313" key="3">
    <source>
        <dbReference type="Proteomes" id="UP000011863"/>
    </source>
</evidence>
<accession>A0A6C7EH49</accession>
<organism evidence="2 3">
    <name type="scientific">Ilumatobacter coccineus (strain NBRC 103263 / KCTC 29153 / YM16-304)</name>
    <dbReference type="NCBI Taxonomy" id="1313172"/>
    <lineage>
        <taxon>Bacteria</taxon>
        <taxon>Bacillati</taxon>
        <taxon>Actinomycetota</taxon>
        <taxon>Acidimicrobiia</taxon>
        <taxon>Acidimicrobiales</taxon>
        <taxon>Ilumatobacteraceae</taxon>
        <taxon>Ilumatobacter</taxon>
    </lineage>
</organism>
<protein>
    <recommendedName>
        <fullName evidence="4">SGNH hydrolase-type esterase domain-containing protein</fullName>
    </recommendedName>
</protein>
<sequence length="565" mass="59569">MVGVVIRRLLLTGAVVLAATVAVGAGDSDVPVVEAAPESERVTLFSDSVGLGTRGYFDRAFPASYEANVFGTPALFVEQLESKHVRPTLAGARHLIGDHVVIAAGYNYPYWDPARFDRSIDSMIDTLTNAGVKHVYWVTLREVKPEYISASAWRQVQPYYWYFPTVNDHLESALGRHPNLTLVDWAAVADRPGITYDAIHLNGTGAELYSATVADAVRTNATRPVDGSVTKIDVTDTPGVSAVALNLASTNTRTTGYFTAFACGDTPPDVANLNYERGDISSAAAIVPVDDDGNVCVYVDAASNVIVDVFGTFDESTGLTAVAPNRVADSRSGSPQSAGDTLELKVASAGATAVALNVTGIRPTSFGYITVHGCDDEPTTATVNLAAGVISSNLVMVRPDDDGNVCVTTSDTTSHLTVDRFATFTNEASIIPVTPTRLLDSRPNGEPSAGQVHRFDVADTPIVTDETASLDADDVSAVFMNLAVVAPQANGFSTAWPCSDPRPDTANVNFRAGVTVSNFVTVAPDESGEVCVWTSAAAHVVIDVLGAAASGFDGFTPVRKIDTRN</sequence>
<dbReference type="KEGG" id="aym:YM304_29820"/>
<dbReference type="EMBL" id="AP012057">
    <property type="protein sequence ID" value="BAN03296.1"/>
    <property type="molecule type" value="Genomic_DNA"/>
</dbReference>
<evidence type="ECO:0000313" key="2">
    <source>
        <dbReference type="EMBL" id="BAN03296.1"/>
    </source>
</evidence>
<feature type="chain" id="PRO_5039311841" description="SGNH hydrolase-type esterase domain-containing protein" evidence="1">
    <location>
        <begin position="25"/>
        <end position="565"/>
    </location>
</feature>
<name>A0A6C7EH49_ILUCY</name>
<reference evidence="2 3" key="1">
    <citation type="journal article" date="2013" name="Int. J. Syst. Evol. Microbiol.">
        <title>Ilumatobacter nonamiense sp. nov. and Ilumatobacter coccineum sp. nov., isolated from seashore sand.</title>
        <authorList>
            <person name="Matsumoto A."/>
            <person name="Kasai H."/>
            <person name="Matsuo Y."/>
            <person name="Shizuri Y."/>
            <person name="Ichikawa N."/>
            <person name="Fujita N."/>
            <person name="Omura S."/>
            <person name="Takahashi Y."/>
        </authorList>
    </citation>
    <scope>NUCLEOTIDE SEQUENCE [LARGE SCALE GENOMIC DNA]</scope>
    <source>
        <strain evidence="3">NBRC 103263 / KCTC 29153 / YM16-304</strain>
    </source>
</reference>